<sequence length="204" mass="23674">MAEREREGETREGETREKKSERKGEEEKEGDTQERADRVRERERKVEQSWVSRSSQDPLSRPPFPFFLVIFLSRGGGKVSFWERGNFFESTSEKEDALLILPQTQDKGRETPFQTKARLPIFPLFHFRSVQSVAPLLSSSHTFSSPRTSARERPEQTSTDLLGATQRTRFRGEVGRKQHRKSPLFQQTTNLTSRLQTNLRLASF</sequence>
<feature type="compositionally biased region" description="Polar residues" evidence="1">
    <location>
        <begin position="49"/>
        <end position="58"/>
    </location>
</feature>
<dbReference type="Proteomes" id="UP000028834">
    <property type="component" value="Unassembled WGS sequence"/>
</dbReference>
<keyword evidence="2" id="KW-0378">Hydrolase</keyword>
<evidence type="ECO:0000313" key="3">
    <source>
        <dbReference type="Proteomes" id="UP000028834"/>
    </source>
</evidence>
<name>A0A086LUY8_TOXGO</name>
<dbReference type="AlphaFoldDB" id="A0A086LUY8"/>
<gene>
    <name evidence="2" type="ORF">TGRUB_209870A</name>
</gene>
<accession>A0A086LUY8</accession>
<feature type="region of interest" description="Disordered" evidence="1">
    <location>
        <begin position="1"/>
        <end position="58"/>
    </location>
</feature>
<evidence type="ECO:0000313" key="2">
    <source>
        <dbReference type="EMBL" id="KFG60456.1"/>
    </source>
</evidence>
<dbReference type="EMBL" id="AFYV02001903">
    <property type="protein sequence ID" value="KFG60456.1"/>
    <property type="molecule type" value="Genomic_DNA"/>
</dbReference>
<dbReference type="VEuPathDB" id="ToxoDB:TGRUB_209870A"/>
<reference evidence="2 3" key="1">
    <citation type="submission" date="2014-05" db="EMBL/GenBank/DDBJ databases">
        <authorList>
            <person name="Sibley D."/>
            <person name="Venepally P."/>
            <person name="Karamycheva S."/>
            <person name="Hadjithomas M."/>
            <person name="Khan A."/>
            <person name="Brunk B."/>
            <person name="Roos D."/>
            <person name="Caler E."/>
            <person name="Lorenzi H."/>
        </authorList>
    </citation>
    <scope>NUCLEOTIDE SEQUENCE [LARGE SCALE GENOMIC DNA]</scope>
    <source>
        <strain evidence="2 3">RUB</strain>
    </source>
</reference>
<protein>
    <submittedName>
        <fullName evidence="2">HAD hydrolase, family IIA protein</fullName>
        <ecNumber evidence="2">3.1.3.41</ecNumber>
    </submittedName>
</protein>
<evidence type="ECO:0000256" key="1">
    <source>
        <dbReference type="SAM" id="MobiDB-lite"/>
    </source>
</evidence>
<feature type="compositionally biased region" description="Basic and acidic residues" evidence="1">
    <location>
        <begin position="1"/>
        <end position="47"/>
    </location>
</feature>
<dbReference type="EC" id="3.1.3.41" evidence="2"/>
<dbReference type="GO" id="GO:0016787">
    <property type="term" value="F:hydrolase activity"/>
    <property type="evidence" value="ECO:0007669"/>
    <property type="project" value="UniProtKB-KW"/>
</dbReference>
<comment type="caution">
    <text evidence="2">The sequence shown here is derived from an EMBL/GenBank/DDBJ whole genome shotgun (WGS) entry which is preliminary data.</text>
</comment>
<feature type="region of interest" description="Disordered" evidence="1">
    <location>
        <begin position="140"/>
        <end position="167"/>
    </location>
</feature>
<proteinExistence type="predicted"/>
<organism evidence="2 3">
    <name type="scientific">Toxoplasma gondii RUB</name>
    <dbReference type="NCBI Taxonomy" id="935652"/>
    <lineage>
        <taxon>Eukaryota</taxon>
        <taxon>Sar</taxon>
        <taxon>Alveolata</taxon>
        <taxon>Apicomplexa</taxon>
        <taxon>Conoidasida</taxon>
        <taxon>Coccidia</taxon>
        <taxon>Eucoccidiorida</taxon>
        <taxon>Eimeriorina</taxon>
        <taxon>Sarcocystidae</taxon>
        <taxon>Toxoplasma</taxon>
    </lineage>
</organism>